<dbReference type="RefSeq" id="WP_194371670.1">
    <property type="nucleotide sequence ID" value="NZ_CP063767.1"/>
</dbReference>
<dbReference type="Gene3D" id="3.40.50.2300">
    <property type="match status" value="2"/>
</dbReference>
<comment type="subcellular location">
    <subcellularLocation>
        <location evidence="1">Cell envelope</location>
    </subcellularLocation>
</comment>
<feature type="signal peptide" evidence="2">
    <location>
        <begin position="1"/>
        <end position="27"/>
    </location>
</feature>
<dbReference type="KEGG" id="tio:INP52_01175"/>
<evidence type="ECO:0000256" key="2">
    <source>
        <dbReference type="SAM" id="SignalP"/>
    </source>
</evidence>
<dbReference type="EMBL" id="CP063767">
    <property type="protein sequence ID" value="QOY60861.1"/>
    <property type="molecule type" value="Genomic_DNA"/>
</dbReference>
<keyword evidence="2" id="KW-0732">Signal</keyword>
<dbReference type="GO" id="GO:0030246">
    <property type="term" value="F:carbohydrate binding"/>
    <property type="evidence" value="ECO:0007669"/>
    <property type="project" value="TreeGrafter"/>
</dbReference>
<dbReference type="AlphaFoldDB" id="A0A7S7M8S9"/>
<keyword evidence="4" id="KW-1185">Reference proteome</keyword>
<dbReference type="PANTHER" id="PTHR30036">
    <property type="entry name" value="D-XYLOSE-BINDING PERIPLASMIC PROTEIN"/>
    <property type="match status" value="1"/>
</dbReference>
<organism evidence="3 4">
    <name type="scientific">Thermophilibacter immobilis</name>
    <dbReference type="NCBI Taxonomy" id="2779519"/>
    <lineage>
        <taxon>Bacteria</taxon>
        <taxon>Bacillati</taxon>
        <taxon>Actinomycetota</taxon>
        <taxon>Coriobacteriia</taxon>
        <taxon>Coriobacteriales</taxon>
        <taxon>Atopobiaceae</taxon>
        <taxon>Thermophilibacter</taxon>
    </lineage>
</organism>
<sequence length="404" mass="43185">MGKSISRRNFLRSSAVTAGLGSMALLAGCSGSDSSGDATGGSSDGGDVKIGVSIWSSTDALGKLSVEIIQKAADILGVEITTVDQGHVSEQVTASIETLCAAGCNGIVVCNSADSEMTSCINTCDENEVYLAQFYRMINKDNSPDVYGVAESSKYYVGAVHEDEVGNGEKLVEMLTADNDQAYEGIQKGARNIKLEAWTVGDATFQERWKGYQSGIEKWNSANPSDPATLSDPVYANTSSSEGANVTQQFYNTDPDMDALIIAGGGGDPLVGSVGQLKNMGLTGKIRVASTDFLDDLKEQLETGGMYCESGGHFCDPLYAFLMVYNACKAKEGYVPEAGSFGKEIKFPYVFVSSVAEYEDYEKYFVDEAPYTDDEIKELADKSFDDLDTAATSLSIEDVKTRHA</sequence>
<gene>
    <name evidence="3" type="ORF">INP52_01175</name>
</gene>
<dbReference type="InterPro" id="IPR006311">
    <property type="entry name" value="TAT_signal"/>
</dbReference>
<name>A0A7S7M8S9_9ACTN</name>
<proteinExistence type="predicted"/>
<dbReference type="PROSITE" id="PS51257">
    <property type="entry name" value="PROKAR_LIPOPROTEIN"/>
    <property type="match status" value="1"/>
</dbReference>
<evidence type="ECO:0000313" key="3">
    <source>
        <dbReference type="EMBL" id="QOY60861.1"/>
    </source>
</evidence>
<dbReference type="PANTHER" id="PTHR30036:SF7">
    <property type="entry name" value="ABC TRANSPORTER PERIPLASMIC-BINDING PROTEIN YPHF"/>
    <property type="match status" value="1"/>
</dbReference>
<dbReference type="Proteomes" id="UP000593735">
    <property type="component" value="Chromosome"/>
</dbReference>
<protein>
    <submittedName>
        <fullName evidence="3">Substrate-binding domain-containing protein</fullName>
    </submittedName>
</protein>
<reference evidence="3 4" key="1">
    <citation type="submission" date="2020-10" db="EMBL/GenBank/DDBJ databases">
        <title>Olsenella immobilis sp.nov., isolated from the mud in a fermentation cellar used for the production of Chinese strong-flavoured liquor.</title>
        <authorList>
            <person name="Lu L."/>
        </authorList>
    </citation>
    <scope>NUCLEOTIDE SEQUENCE [LARGE SCALE GENOMIC DNA]</scope>
    <source>
        <strain evidence="3 4">LZLJ-2</strain>
    </source>
</reference>
<accession>A0A7S7M8S9</accession>
<dbReference type="GO" id="GO:0030288">
    <property type="term" value="C:outer membrane-bounded periplasmic space"/>
    <property type="evidence" value="ECO:0007669"/>
    <property type="project" value="TreeGrafter"/>
</dbReference>
<dbReference type="InterPro" id="IPR050555">
    <property type="entry name" value="Bact_Solute-Bind_Prot2"/>
</dbReference>
<evidence type="ECO:0000313" key="4">
    <source>
        <dbReference type="Proteomes" id="UP000593735"/>
    </source>
</evidence>
<dbReference type="InterPro" id="IPR028082">
    <property type="entry name" value="Peripla_BP_I"/>
</dbReference>
<dbReference type="PROSITE" id="PS51318">
    <property type="entry name" value="TAT"/>
    <property type="match status" value="1"/>
</dbReference>
<feature type="chain" id="PRO_5039191795" evidence="2">
    <location>
        <begin position="28"/>
        <end position="404"/>
    </location>
</feature>
<evidence type="ECO:0000256" key="1">
    <source>
        <dbReference type="ARBA" id="ARBA00004196"/>
    </source>
</evidence>
<dbReference type="SUPFAM" id="SSF53822">
    <property type="entry name" value="Periplasmic binding protein-like I"/>
    <property type="match status" value="1"/>
</dbReference>